<reference evidence="2 3" key="1">
    <citation type="journal article" date="2019" name="Emerg. Microbes Infect.">
        <title>Comprehensive subspecies identification of 175 nontuberculous mycobacteria species based on 7547 genomic profiles.</title>
        <authorList>
            <person name="Matsumoto Y."/>
            <person name="Kinjo T."/>
            <person name="Motooka D."/>
            <person name="Nabeya D."/>
            <person name="Jung N."/>
            <person name="Uechi K."/>
            <person name="Horii T."/>
            <person name="Iida T."/>
            <person name="Fujita J."/>
            <person name="Nakamura S."/>
        </authorList>
    </citation>
    <scope>NUCLEOTIDE SEQUENCE [LARGE SCALE GENOMIC DNA]</scope>
    <source>
        <strain evidence="2 3">JCM 6376</strain>
    </source>
</reference>
<dbReference type="EMBL" id="AP022561">
    <property type="protein sequence ID" value="BBX10535.1"/>
    <property type="molecule type" value="Genomic_DNA"/>
</dbReference>
<dbReference type="Proteomes" id="UP000467327">
    <property type="component" value="Chromosome"/>
</dbReference>
<evidence type="ECO:0000313" key="3">
    <source>
        <dbReference type="Proteomes" id="UP000467327"/>
    </source>
</evidence>
<feature type="transmembrane region" description="Helical" evidence="1">
    <location>
        <begin position="192"/>
        <end position="216"/>
    </location>
</feature>
<sequence length="312" mass="33446">MRKHVRRVRDIGLRRVIIAAALLVAVLAASVAGYASSRNNTDQESFFGDGDNADRVNVTAWITKVDSATQQLSVTIIQVAPNGKLANPDGNFIQDVTLTTAAIGNWKAEIKAGDPAPDIEQRVGVDGAVTDYPFDRYTGQLEVHVFTPEGNNLPVALTVVNTDPFFGLNTSSVTSQGGVAVNLGLHRTMPTVIFAVFIMVLMLGLALGAVVAAFYILHWRRGLIFPACSMMAAILFALIPLRNAVPGNPPIGSIIDFGSFFIAEAVISISLISSIVLGFRHQRKIELAESAATEVLEKNPAEDSPTTATEYR</sequence>
<dbReference type="Pfam" id="PF14494">
    <property type="entry name" value="DUF4436"/>
    <property type="match status" value="1"/>
</dbReference>
<dbReference type="AlphaFoldDB" id="A0AAD1HT17"/>
<gene>
    <name evidence="2" type="ORF">MAIC_53380</name>
</gene>
<dbReference type="KEGG" id="maic:MAIC_53380"/>
<evidence type="ECO:0008006" key="4">
    <source>
        <dbReference type="Google" id="ProtNLM"/>
    </source>
</evidence>
<feature type="transmembrane region" description="Helical" evidence="1">
    <location>
        <begin position="257"/>
        <end position="279"/>
    </location>
</feature>
<feature type="transmembrane region" description="Helical" evidence="1">
    <location>
        <begin position="223"/>
        <end position="245"/>
    </location>
</feature>
<organism evidence="2 3">
    <name type="scientific">Mycolicibacterium aichiense</name>
    <dbReference type="NCBI Taxonomy" id="1799"/>
    <lineage>
        <taxon>Bacteria</taxon>
        <taxon>Bacillati</taxon>
        <taxon>Actinomycetota</taxon>
        <taxon>Actinomycetes</taxon>
        <taxon>Mycobacteriales</taxon>
        <taxon>Mycobacteriaceae</taxon>
        <taxon>Mycolicibacterium</taxon>
    </lineage>
</organism>
<name>A0AAD1HT17_9MYCO</name>
<dbReference type="InterPro" id="IPR027948">
    <property type="entry name" value="DUF4436"/>
</dbReference>
<proteinExistence type="predicted"/>
<evidence type="ECO:0000256" key="1">
    <source>
        <dbReference type="SAM" id="Phobius"/>
    </source>
</evidence>
<keyword evidence="1" id="KW-0812">Transmembrane</keyword>
<accession>A0AAD1HT17</accession>
<keyword evidence="1" id="KW-1133">Transmembrane helix</keyword>
<keyword evidence="3" id="KW-1185">Reference proteome</keyword>
<protein>
    <recommendedName>
        <fullName evidence="4">Transmembrane protein</fullName>
    </recommendedName>
</protein>
<dbReference type="RefSeq" id="WP_232077360.1">
    <property type="nucleotide sequence ID" value="NZ_AP022561.1"/>
</dbReference>
<evidence type="ECO:0000313" key="2">
    <source>
        <dbReference type="EMBL" id="BBX10535.1"/>
    </source>
</evidence>
<keyword evidence="1" id="KW-0472">Membrane</keyword>